<evidence type="ECO:0000256" key="2">
    <source>
        <dbReference type="ARBA" id="ARBA00022741"/>
    </source>
</evidence>
<organism evidence="5 6">
    <name type="scientific">Artemisia annua</name>
    <name type="common">Sweet wormwood</name>
    <dbReference type="NCBI Taxonomy" id="35608"/>
    <lineage>
        <taxon>Eukaryota</taxon>
        <taxon>Viridiplantae</taxon>
        <taxon>Streptophyta</taxon>
        <taxon>Embryophyta</taxon>
        <taxon>Tracheophyta</taxon>
        <taxon>Spermatophyta</taxon>
        <taxon>Magnoliopsida</taxon>
        <taxon>eudicotyledons</taxon>
        <taxon>Gunneridae</taxon>
        <taxon>Pentapetalae</taxon>
        <taxon>asterids</taxon>
        <taxon>campanulids</taxon>
        <taxon>Asterales</taxon>
        <taxon>Asteraceae</taxon>
        <taxon>Asteroideae</taxon>
        <taxon>Anthemideae</taxon>
        <taxon>Artemisiinae</taxon>
        <taxon>Artemisia</taxon>
    </lineage>
</organism>
<dbReference type="Proteomes" id="UP000245207">
    <property type="component" value="Unassembled WGS sequence"/>
</dbReference>
<sequence length="112" mass="12997">MKVKKLEKEKRLEAIVDQNLNQNYNMLEVEMMIKVALLCTQRSRKDRPTMSEVMIMLEGEGHAERWGKWQSVEATSRQDYDRLQRTFAMIGNEEDLTGTKSLSTIIELSSEG</sequence>
<dbReference type="OrthoDB" id="619632at2759"/>
<proteinExistence type="predicted"/>
<keyword evidence="1" id="KW-0808">Transferase</keyword>
<dbReference type="GO" id="GO:0005524">
    <property type="term" value="F:ATP binding"/>
    <property type="evidence" value="ECO:0007669"/>
    <property type="project" value="UniProtKB-KW"/>
</dbReference>
<reference evidence="5 6" key="1">
    <citation type="journal article" date="2018" name="Mol. Plant">
        <title>The genome of Artemisia annua provides insight into the evolution of Asteraceae family and artemisinin biosynthesis.</title>
        <authorList>
            <person name="Shen Q."/>
            <person name="Zhang L."/>
            <person name="Liao Z."/>
            <person name="Wang S."/>
            <person name="Yan T."/>
            <person name="Shi P."/>
            <person name="Liu M."/>
            <person name="Fu X."/>
            <person name="Pan Q."/>
            <person name="Wang Y."/>
            <person name="Lv Z."/>
            <person name="Lu X."/>
            <person name="Zhang F."/>
            <person name="Jiang W."/>
            <person name="Ma Y."/>
            <person name="Chen M."/>
            <person name="Hao X."/>
            <person name="Li L."/>
            <person name="Tang Y."/>
            <person name="Lv G."/>
            <person name="Zhou Y."/>
            <person name="Sun X."/>
            <person name="Brodelius P.E."/>
            <person name="Rose J.K.C."/>
            <person name="Tang K."/>
        </authorList>
    </citation>
    <scope>NUCLEOTIDE SEQUENCE [LARGE SCALE GENOMIC DNA]</scope>
    <source>
        <strain evidence="6">cv. Huhao1</strain>
        <tissue evidence="5">Leaf</tissue>
    </source>
</reference>
<keyword evidence="3" id="KW-0418">Kinase</keyword>
<evidence type="ECO:0000256" key="3">
    <source>
        <dbReference type="ARBA" id="ARBA00022777"/>
    </source>
</evidence>
<keyword evidence="2" id="KW-0547">Nucleotide-binding</keyword>
<keyword evidence="6" id="KW-1185">Reference proteome</keyword>
<comment type="caution">
    <text evidence="5">The sequence shown here is derived from an EMBL/GenBank/DDBJ whole genome shotgun (WGS) entry which is preliminary data.</text>
</comment>
<dbReference type="PANTHER" id="PTHR47973">
    <property type="entry name" value="CYSTEINE-RICH RECEPTOR-LIKE PROTEIN KINASE 3"/>
    <property type="match status" value="1"/>
</dbReference>
<dbReference type="EMBL" id="PKPP01001196">
    <property type="protein sequence ID" value="PWA84751.1"/>
    <property type="molecule type" value="Genomic_DNA"/>
</dbReference>
<evidence type="ECO:0000256" key="4">
    <source>
        <dbReference type="ARBA" id="ARBA00022840"/>
    </source>
</evidence>
<name>A0A2U1PG57_ARTAN</name>
<gene>
    <name evidence="5" type="ORF">CTI12_AA149040</name>
</gene>
<protein>
    <submittedName>
        <fullName evidence="5">Uncharacterized protein</fullName>
    </submittedName>
</protein>
<dbReference type="GO" id="GO:0016301">
    <property type="term" value="F:kinase activity"/>
    <property type="evidence" value="ECO:0007669"/>
    <property type="project" value="UniProtKB-KW"/>
</dbReference>
<keyword evidence="4" id="KW-0067">ATP-binding</keyword>
<dbReference type="STRING" id="35608.A0A2U1PG57"/>
<evidence type="ECO:0000313" key="6">
    <source>
        <dbReference type="Proteomes" id="UP000245207"/>
    </source>
</evidence>
<accession>A0A2U1PG57</accession>
<dbReference type="Gene3D" id="1.10.510.10">
    <property type="entry name" value="Transferase(Phosphotransferase) domain 1"/>
    <property type="match status" value="1"/>
</dbReference>
<dbReference type="AlphaFoldDB" id="A0A2U1PG57"/>
<dbReference type="InterPro" id="IPR052059">
    <property type="entry name" value="CR_Ser/Thr_kinase"/>
</dbReference>
<evidence type="ECO:0000256" key="1">
    <source>
        <dbReference type="ARBA" id="ARBA00022679"/>
    </source>
</evidence>
<evidence type="ECO:0000313" key="5">
    <source>
        <dbReference type="EMBL" id="PWA84751.1"/>
    </source>
</evidence>